<name>A0ABQ6JHZ2_9ACTN</name>
<feature type="region of interest" description="Disordered" evidence="1">
    <location>
        <begin position="1"/>
        <end position="76"/>
    </location>
</feature>
<gene>
    <name evidence="2" type="ORF">GCM10025868_21050</name>
</gene>
<evidence type="ECO:0000313" key="2">
    <source>
        <dbReference type="EMBL" id="GMA86855.1"/>
    </source>
</evidence>
<evidence type="ECO:0000313" key="3">
    <source>
        <dbReference type="Proteomes" id="UP001157017"/>
    </source>
</evidence>
<evidence type="ECO:0008006" key="4">
    <source>
        <dbReference type="Google" id="ProtNLM"/>
    </source>
</evidence>
<sequence length="76" mass="7983">MQPAAPTSLTRRTPLATPAGAAGQRAQQQTEEQPLGARRTNRNAADVRTMLSGFRAGVERGRTSPGDTADEPAGDH</sequence>
<feature type="compositionally biased region" description="Low complexity" evidence="1">
    <location>
        <begin position="16"/>
        <end position="34"/>
    </location>
</feature>
<accession>A0ABQ6JHZ2</accession>
<proteinExistence type="predicted"/>
<keyword evidence="3" id="KW-1185">Reference proteome</keyword>
<feature type="compositionally biased region" description="Polar residues" evidence="1">
    <location>
        <begin position="1"/>
        <end position="11"/>
    </location>
</feature>
<comment type="caution">
    <text evidence="2">The sequence shown here is derived from an EMBL/GenBank/DDBJ whole genome shotgun (WGS) entry which is preliminary data.</text>
</comment>
<dbReference type="EMBL" id="BSUZ01000001">
    <property type="protein sequence ID" value="GMA86855.1"/>
    <property type="molecule type" value="Genomic_DNA"/>
</dbReference>
<dbReference type="Proteomes" id="UP001157017">
    <property type="component" value="Unassembled WGS sequence"/>
</dbReference>
<evidence type="ECO:0000256" key="1">
    <source>
        <dbReference type="SAM" id="MobiDB-lite"/>
    </source>
</evidence>
<organism evidence="2 3">
    <name type="scientific">Angustibacter aerolatus</name>
    <dbReference type="NCBI Taxonomy" id="1162965"/>
    <lineage>
        <taxon>Bacteria</taxon>
        <taxon>Bacillati</taxon>
        <taxon>Actinomycetota</taxon>
        <taxon>Actinomycetes</taxon>
        <taxon>Kineosporiales</taxon>
        <taxon>Kineosporiaceae</taxon>
    </lineage>
</organism>
<protein>
    <recommendedName>
        <fullName evidence="4">Histidine kinase</fullName>
    </recommendedName>
</protein>
<reference evidence="3" key="1">
    <citation type="journal article" date="2019" name="Int. J. Syst. Evol. Microbiol.">
        <title>The Global Catalogue of Microorganisms (GCM) 10K type strain sequencing project: providing services to taxonomists for standard genome sequencing and annotation.</title>
        <authorList>
            <consortium name="The Broad Institute Genomics Platform"/>
            <consortium name="The Broad Institute Genome Sequencing Center for Infectious Disease"/>
            <person name="Wu L."/>
            <person name="Ma J."/>
        </authorList>
    </citation>
    <scope>NUCLEOTIDE SEQUENCE [LARGE SCALE GENOMIC DNA]</scope>
    <source>
        <strain evidence="3">NBRC 108730</strain>
    </source>
</reference>